<gene>
    <name evidence="1" type="ORF">BLA29_001208</name>
</gene>
<dbReference type="EMBL" id="MUJZ01004905">
    <property type="protein sequence ID" value="OTF83148.1"/>
    <property type="molecule type" value="Genomic_DNA"/>
</dbReference>
<protein>
    <submittedName>
        <fullName evidence="1">Uncharacterized protein</fullName>
    </submittedName>
</protein>
<name>A0A1Y3BT42_EURMA</name>
<sequence length="61" mass="6596">MNSQYMMNTDGQPPAKPCLQSQPDELDAIIVPRLPPIYAIDVTVERSLSGIQCDANANAHG</sequence>
<dbReference type="Proteomes" id="UP000194236">
    <property type="component" value="Unassembled WGS sequence"/>
</dbReference>
<organism evidence="1 2">
    <name type="scientific">Euroglyphus maynei</name>
    <name type="common">Mayne's house dust mite</name>
    <dbReference type="NCBI Taxonomy" id="6958"/>
    <lineage>
        <taxon>Eukaryota</taxon>
        <taxon>Metazoa</taxon>
        <taxon>Ecdysozoa</taxon>
        <taxon>Arthropoda</taxon>
        <taxon>Chelicerata</taxon>
        <taxon>Arachnida</taxon>
        <taxon>Acari</taxon>
        <taxon>Acariformes</taxon>
        <taxon>Sarcoptiformes</taxon>
        <taxon>Astigmata</taxon>
        <taxon>Psoroptidia</taxon>
        <taxon>Analgoidea</taxon>
        <taxon>Pyroglyphidae</taxon>
        <taxon>Pyroglyphinae</taxon>
        <taxon>Euroglyphus</taxon>
    </lineage>
</organism>
<accession>A0A1Y3BT42</accession>
<proteinExistence type="predicted"/>
<evidence type="ECO:0000313" key="2">
    <source>
        <dbReference type="Proteomes" id="UP000194236"/>
    </source>
</evidence>
<dbReference type="AlphaFoldDB" id="A0A1Y3BT42"/>
<comment type="caution">
    <text evidence="1">The sequence shown here is derived from an EMBL/GenBank/DDBJ whole genome shotgun (WGS) entry which is preliminary data.</text>
</comment>
<evidence type="ECO:0000313" key="1">
    <source>
        <dbReference type="EMBL" id="OTF83148.1"/>
    </source>
</evidence>
<reference evidence="1 2" key="1">
    <citation type="submission" date="2017-03" db="EMBL/GenBank/DDBJ databases">
        <title>Genome Survey of Euroglyphus maynei.</title>
        <authorList>
            <person name="Arlian L.G."/>
            <person name="Morgan M.S."/>
            <person name="Rider S.D."/>
        </authorList>
    </citation>
    <scope>NUCLEOTIDE SEQUENCE [LARGE SCALE GENOMIC DNA]</scope>
    <source>
        <strain evidence="1">Arlian Lab</strain>
        <tissue evidence="1">Whole body</tissue>
    </source>
</reference>
<keyword evidence="2" id="KW-1185">Reference proteome</keyword>